<organism evidence="5 6">
    <name type="scientific">Plantactinospora mayteni</name>
    <dbReference type="NCBI Taxonomy" id="566021"/>
    <lineage>
        <taxon>Bacteria</taxon>
        <taxon>Bacillati</taxon>
        <taxon>Actinomycetota</taxon>
        <taxon>Actinomycetes</taxon>
        <taxon>Micromonosporales</taxon>
        <taxon>Micromonosporaceae</taxon>
        <taxon>Plantactinospora</taxon>
    </lineage>
</organism>
<gene>
    <name evidence="5" type="ORF">Pma05_49390</name>
</gene>
<dbReference type="Pfam" id="PF14417">
    <property type="entry name" value="MEDS"/>
    <property type="match status" value="1"/>
</dbReference>
<proteinExistence type="predicted"/>
<evidence type="ECO:0000313" key="5">
    <source>
        <dbReference type="EMBL" id="GIG98366.1"/>
    </source>
</evidence>
<reference evidence="5 6" key="1">
    <citation type="submission" date="2021-01" db="EMBL/GenBank/DDBJ databases">
        <title>Whole genome shotgun sequence of Plantactinospora mayteni NBRC 109088.</title>
        <authorList>
            <person name="Komaki H."/>
            <person name="Tamura T."/>
        </authorList>
    </citation>
    <scope>NUCLEOTIDE SEQUENCE [LARGE SCALE GENOMIC DNA]</scope>
    <source>
        <strain evidence="5 6">NBRC 109088</strain>
    </source>
</reference>
<dbReference type="EMBL" id="BONX01000034">
    <property type="protein sequence ID" value="GIG98366.1"/>
    <property type="molecule type" value="Genomic_DNA"/>
</dbReference>
<keyword evidence="6" id="KW-1185">Reference proteome</keyword>
<evidence type="ECO:0000313" key="6">
    <source>
        <dbReference type="Proteomes" id="UP000621500"/>
    </source>
</evidence>
<evidence type="ECO:0000256" key="1">
    <source>
        <dbReference type="ARBA" id="ARBA00022527"/>
    </source>
</evidence>
<dbReference type="CDD" id="cd16936">
    <property type="entry name" value="HATPase_RsbW-like"/>
    <property type="match status" value="1"/>
</dbReference>
<dbReference type="PANTHER" id="PTHR35526:SF3">
    <property type="entry name" value="ANTI-SIGMA-F FACTOR RSBW"/>
    <property type="match status" value="1"/>
</dbReference>
<dbReference type="NCBIfam" id="NF041045">
    <property type="entry name" value="RsbA_anti_sig"/>
    <property type="match status" value="1"/>
</dbReference>
<keyword evidence="1" id="KW-0723">Serine/threonine-protein kinase</keyword>
<accession>A0ABQ4EUP4</accession>
<dbReference type="InterPro" id="IPR036890">
    <property type="entry name" value="HATPase_C_sf"/>
</dbReference>
<protein>
    <submittedName>
        <fullName evidence="5">Anti-sigma regulatory factor</fullName>
    </submittedName>
</protein>
<feature type="domain" description="MEDS" evidence="4">
    <location>
        <begin position="27"/>
        <end position="170"/>
    </location>
</feature>
<dbReference type="Pfam" id="PF13581">
    <property type="entry name" value="HATPase_c_2"/>
    <property type="match status" value="1"/>
</dbReference>
<evidence type="ECO:0000259" key="3">
    <source>
        <dbReference type="Pfam" id="PF13581"/>
    </source>
</evidence>
<evidence type="ECO:0000259" key="4">
    <source>
        <dbReference type="Pfam" id="PF14417"/>
    </source>
</evidence>
<feature type="region of interest" description="Disordered" evidence="2">
    <location>
        <begin position="1"/>
        <end position="21"/>
    </location>
</feature>
<dbReference type="Proteomes" id="UP000621500">
    <property type="component" value="Unassembled WGS sequence"/>
</dbReference>
<dbReference type="Gene3D" id="3.30.565.10">
    <property type="entry name" value="Histidine kinase-like ATPase, C-terminal domain"/>
    <property type="match status" value="1"/>
</dbReference>
<dbReference type="PANTHER" id="PTHR35526">
    <property type="entry name" value="ANTI-SIGMA-F FACTOR RSBW-RELATED"/>
    <property type="match status" value="1"/>
</dbReference>
<keyword evidence="1" id="KW-0808">Transferase</keyword>
<feature type="compositionally biased region" description="Basic and acidic residues" evidence="2">
    <location>
        <begin position="1"/>
        <end position="13"/>
    </location>
</feature>
<dbReference type="InterPro" id="IPR050267">
    <property type="entry name" value="Anti-sigma-factor_SerPK"/>
</dbReference>
<sequence length="340" mass="36251">MGSERVAYDRRAMTSEPAARPGAGTLRHDALFYRTDDDYVTGIRSFVEAGLVAGEPVLIAVPGIRLDLLRTALGAGTELRFVDMAREGRNPGWIIPGVLHAFVEEHAPARVRVVGEPVWPGRSVLAYPRCVQHEALINIALAGRAVSVLCPYDAARLDVDVIADAASTHPFLIRDGDRQASAGYGRPESVVDSFNRPFPTPPSSASTLFFEAPGLSGMRAMVAALAREAGLDGDQVEDLRVAANEIATNAVVHSGRPAVARVWLDADGLICEITGTSVLTDRLAGRIPPSPVSDTGRGLLLVNYLCDLVQVHTDSTSTTIRLHMHRRAEPATGPAPTTGT</sequence>
<name>A0ABQ4EUP4_9ACTN</name>
<dbReference type="InterPro" id="IPR025847">
    <property type="entry name" value="MEDS_domain"/>
</dbReference>
<dbReference type="InterPro" id="IPR003594">
    <property type="entry name" value="HATPase_dom"/>
</dbReference>
<feature type="domain" description="Histidine kinase/HSP90-like ATPase" evidence="3">
    <location>
        <begin position="216"/>
        <end position="322"/>
    </location>
</feature>
<comment type="caution">
    <text evidence="5">The sequence shown here is derived from an EMBL/GenBank/DDBJ whole genome shotgun (WGS) entry which is preliminary data.</text>
</comment>
<evidence type="ECO:0000256" key="2">
    <source>
        <dbReference type="SAM" id="MobiDB-lite"/>
    </source>
</evidence>
<dbReference type="InterPro" id="IPR047718">
    <property type="entry name" value="RsbA-like_anti_sig"/>
</dbReference>
<keyword evidence="1" id="KW-0418">Kinase</keyword>